<evidence type="ECO:0000313" key="1">
    <source>
        <dbReference type="EMBL" id="TGC06965.1"/>
    </source>
</evidence>
<organism evidence="1 2">
    <name type="scientific">Methanolobus halotolerans</name>
    <dbReference type="NCBI Taxonomy" id="2052935"/>
    <lineage>
        <taxon>Archaea</taxon>
        <taxon>Methanobacteriati</taxon>
        <taxon>Methanobacteriota</taxon>
        <taxon>Stenosarchaea group</taxon>
        <taxon>Methanomicrobia</taxon>
        <taxon>Methanosarcinales</taxon>
        <taxon>Methanosarcinaceae</taxon>
        <taxon>Methanolobus</taxon>
    </lineage>
</organism>
<keyword evidence="2" id="KW-1185">Reference proteome</keyword>
<proteinExistence type="predicted"/>
<comment type="caution">
    <text evidence="1">The sequence shown here is derived from an EMBL/GenBank/DDBJ whole genome shotgun (WGS) entry which is preliminary data.</text>
</comment>
<sequence length="64" mass="7476">MGETTTIQVKKITRDALRSIGHMGEDYNTVIELLIREHNRNELVEYSRNVVAERKDEFVSIDEL</sequence>
<gene>
    <name evidence="1" type="ORF">CUN85_12200</name>
</gene>
<dbReference type="EMBL" id="PGGK01000020">
    <property type="protein sequence ID" value="TGC06965.1"/>
    <property type="molecule type" value="Genomic_DNA"/>
</dbReference>
<dbReference type="AlphaFoldDB" id="A0A4E0PUH3"/>
<protein>
    <submittedName>
        <fullName evidence="1">Uncharacterized protein</fullName>
    </submittedName>
</protein>
<accession>A0A4E0PUH3</accession>
<reference evidence="1 2" key="1">
    <citation type="submission" date="2017-11" db="EMBL/GenBank/DDBJ databases">
        <title>Isolation and Characterization of Methanogenic Archaea from Saline Meromictic Lake at Siberia.</title>
        <authorList>
            <person name="Shen Y."/>
            <person name="Huang H.-H."/>
            <person name="Lai M.-C."/>
            <person name="Chen S.-C."/>
        </authorList>
    </citation>
    <scope>NUCLEOTIDE SEQUENCE [LARGE SCALE GENOMIC DNA]</scope>
    <source>
        <strain evidence="1 2">SY-01</strain>
    </source>
</reference>
<evidence type="ECO:0000313" key="2">
    <source>
        <dbReference type="Proteomes" id="UP000297295"/>
    </source>
</evidence>
<name>A0A4E0PUH3_9EURY</name>
<dbReference type="Proteomes" id="UP000297295">
    <property type="component" value="Unassembled WGS sequence"/>
</dbReference>